<dbReference type="RefSeq" id="WP_099615721.1">
    <property type="nucleotide sequence ID" value="NZ_KZ319375.1"/>
</dbReference>
<reference evidence="1 2" key="1">
    <citation type="submission" date="2017-09" db="EMBL/GenBank/DDBJ databases">
        <title>The draft genome sequences of Marinobacter sp. PWS21.</title>
        <authorList>
            <person name="Cao J."/>
        </authorList>
    </citation>
    <scope>NUCLEOTIDE SEQUENCE [LARGE SCALE GENOMIC DNA]</scope>
    <source>
        <strain evidence="1 2">PWS21</strain>
    </source>
</reference>
<gene>
    <name evidence="1" type="ORF">CLH61_15720</name>
</gene>
<sequence length="155" mass="16970">MPVGSNRSKLKWISIPDQATALYVTILYTGQLGNIRKVTSSDNIHWPGMTPAQIHKKTVHFDIAPSLLKHALGCEDTPPENVASDFGLFTDRSKNWTIAHSYMSHALILDDAMVVTGPTGHVDVLDPHLKPKASFTATAGLVSDVLHELSRFNTN</sequence>
<name>A0A2G1UHS4_9GAMM</name>
<dbReference type="EMBL" id="NTFH01000012">
    <property type="protein sequence ID" value="PHQ13995.1"/>
    <property type="molecule type" value="Genomic_DNA"/>
</dbReference>
<evidence type="ECO:0000313" key="2">
    <source>
        <dbReference type="Proteomes" id="UP000231409"/>
    </source>
</evidence>
<dbReference type="Proteomes" id="UP000231409">
    <property type="component" value="Unassembled WGS sequence"/>
</dbReference>
<organism evidence="1 2">
    <name type="scientific">Marinobacter profundi</name>
    <dbReference type="NCBI Taxonomy" id="2666256"/>
    <lineage>
        <taxon>Bacteria</taxon>
        <taxon>Pseudomonadati</taxon>
        <taxon>Pseudomonadota</taxon>
        <taxon>Gammaproteobacteria</taxon>
        <taxon>Pseudomonadales</taxon>
        <taxon>Marinobacteraceae</taxon>
        <taxon>Marinobacter</taxon>
    </lineage>
</organism>
<accession>A0A2G1UHS4</accession>
<protein>
    <submittedName>
        <fullName evidence="1">Uncharacterized protein</fullName>
    </submittedName>
</protein>
<dbReference type="AlphaFoldDB" id="A0A2G1UHS4"/>
<comment type="caution">
    <text evidence="1">The sequence shown here is derived from an EMBL/GenBank/DDBJ whole genome shotgun (WGS) entry which is preliminary data.</text>
</comment>
<keyword evidence="2" id="KW-1185">Reference proteome</keyword>
<proteinExistence type="predicted"/>
<evidence type="ECO:0000313" key="1">
    <source>
        <dbReference type="EMBL" id="PHQ13995.1"/>
    </source>
</evidence>